<name>A0AAW1CPI2_9HEMI</name>
<dbReference type="AlphaFoldDB" id="A0AAW1CPI2"/>
<dbReference type="Proteomes" id="UP001461498">
    <property type="component" value="Unassembled WGS sequence"/>
</dbReference>
<keyword evidence="2" id="KW-1185">Reference proteome</keyword>
<protein>
    <recommendedName>
        <fullName evidence="3">Maturase K</fullName>
    </recommendedName>
</protein>
<accession>A0AAW1CPI2</accession>
<reference evidence="1 2" key="1">
    <citation type="submission" date="2022-12" db="EMBL/GenBank/DDBJ databases">
        <title>Chromosome-level genome assembly of true bugs.</title>
        <authorList>
            <person name="Ma L."/>
            <person name="Li H."/>
        </authorList>
    </citation>
    <scope>NUCLEOTIDE SEQUENCE [LARGE SCALE GENOMIC DNA]</scope>
    <source>
        <strain evidence="1">Lab_2022b</strain>
    </source>
</reference>
<evidence type="ECO:0000313" key="2">
    <source>
        <dbReference type="Proteomes" id="UP001461498"/>
    </source>
</evidence>
<sequence>MLQSFISGHYRYHKELFRRIRRCIVHDIWIPRRHYSFTEMCKYVTEILLDFLRPDGFWICFAHNGRSPHIHFIHDCAYSNS</sequence>
<comment type="caution">
    <text evidence="1">The sequence shown here is derived from an EMBL/GenBank/DDBJ whole genome shotgun (WGS) entry which is preliminary data.</text>
</comment>
<organism evidence="1 2">
    <name type="scientific">Rhynocoris fuscipes</name>
    <dbReference type="NCBI Taxonomy" id="488301"/>
    <lineage>
        <taxon>Eukaryota</taxon>
        <taxon>Metazoa</taxon>
        <taxon>Ecdysozoa</taxon>
        <taxon>Arthropoda</taxon>
        <taxon>Hexapoda</taxon>
        <taxon>Insecta</taxon>
        <taxon>Pterygota</taxon>
        <taxon>Neoptera</taxon>
        <taxon>Paraneoptera</taxon>
        <taxon>Hemiptera</taxon>
        <taxon>Heteroptera</taxon>
        <taxon>Panheteroptera</taxon>
        <taxon>Cimicomorpha</taxon>
        <taxon>Reduviidae</taxon>
        <taxon>Harpactorinae</taxon>
        <taxon>Harpactorini</taxon>
        <taxon>Rhynocoris</taxon>
    </lineage>
</organism>
<evidence type="ECO:0008006" key="3">
    <source>
        <dbReference type="Google" id="ProtNLM"/>
    </source>
</evidence>
<gene>
    <name evidence="1" type="ORF">O3M35_002461</name>
</gene>
<evidence type="ECO:0000313" key="1">
    <source>
        <dbReference type="EMBL" id="KAK9499420.1"/>
    </source>
</evidence>
<proteinExistence type="predicted"/>
<dbReference type="EMBL" id="JAPXFL010000011">
    <property type="protein sequence ID" value="KAK9499420.1"/>
    <property type="molecule type" value="Genomic_DNA"/>
</dbReference>